<accession>A0A290XF26</accession>
<dbReference type="SUPFAM" id="SSF53335">
    <property type="entry name" value="S-adenosyl-L-methionine-dependent methyltransferases"/>
    <property type="match status" value="1"/>
</dbReference>
<dbReference type="KEGG" id="lum:CNR27_09750"/>
<evidence type="ECO:0000313" key="2">
    <source>
        <dbReference type="Proteomes" id="UP000218968"/>
    </source>
</evidence>
<keyword evidence="2" id="KW-1185">Reference proteome</keyword>
<dbReference type="InterPro" id="IPR029063">
    <property type="entry name" value="SAM-dependent_MTases_sf"/>
</dbReference>
<organism evidence="1 2">
    <name type="scientific">Luteimonas chenhongjianii</name>
    <dbReference type="NCBI Taxonomy" id="2006110"/>
    <lineage>
        <taxon>Bacteria</taxon>
        <taxon>Pseudomonadati</taxon>
        <taxon>Pseudomonadota</taxon>
        <taxon>Gammaproteobacteria</taxon>
        <taxon>Lysobacterales</taxon>
        <taxon>Lysobacteraceae</taxon>
        <taxon>Luteimonas</taxon>
    </lineage>
</organism>
<dbReference type="AlphaFoldDB" id="A0A290XF26"/>
<proteinExistence type="predicted"/>
<evidence type="ECO:0008006" key="3">
    <source>
        <dbReference type="Google" id="ProtNLM"/>
    </source>
</evidence>
<gene>
    <name evidence="1" type="ORF">CNR27_09750</name>
</gene>
<dbReference type="Proteomes" id="UP000218968">
    <property type="component" value="Chromosome"/>
</dbReference>
<evidence type="ECO:0000313" key="1">
    <source>
        <dbReference type="EMBL" id="ATD67681.1"/>
    </source>
</evidence>
<sequence>MTTDSTMSDAVSSLREAFERTRLGSKHACYQEIPALLWPHLADSTLPVLRRYEAARLRYVLDRIDMDGQSVLDIGSNGGFFLMEMLRLGASHATAYEGSPDHAAFLNAARGVLGLDARMDVHARYFDFECERGHYDVALLLNVLHHVGDDYGDKALSVNDARGEIIRSLRRMREHCDTLVFQLGYNWKGDRDAGMFEHGTIDEMVAFVESGIDGAWRVRQVGVAERDTSGEIVYRDLCDGNRHRKDDLGEFLNRPIFLLA</sequence>
<reference evidence="2" key="1">
    <citation type="submission" date="2017-09" db="EMBL/GenBank/DDBJ databases">
        <title>Luteimonas liuhanmingii sp.nov., isolated from the intestinal contents of Tibetan Plateau Pika in Yushu, Qinghai Province, China.</title>
        <authorList>
            <person name="Gui Z."/>
        </authorList>
    </citation>
    <scope>NUCLEOTIDE SEQUENCE [LARGE SCALE GENOMIC DNA]</scope>
    <source>
        <strain evidence="2">100111</strain>
    </source>
</reference>
<dbReference type="CDD" id="cd02440">
    <property type="entry name" value="AdoMet_MTases"/>
    <property type="match status" value="1"/>
</dbReference>
<name>A0A290XF26_9GAMM</name>
<dbReference type="Pfam" id="PF13489">
    <property type="entry name" value="Methyltransf_23"/>
    <property type="match status" value="1"/>
</dbReference>
<dbReference type="EMBL" id="CP023406">
    <property type="protein sequence ID" value="ATD67681.1"/>
    <property type="molecule type" value="Genomic_DNA"/>
</dbReference>
<protein>
    <recommendedName>
        <fullName evidence="3">Methyltransferase type 11 domain-containing protein</fullName>
    </recommendedName>
</protein>
<dbReference type="Gene3D" id="3.40.50.150">
    <property type="entry name" value="Vaccinia Virus protein VP39"/>
    <property type="match status" value="1"/>
</dbReference>